<organism evidence="1 2">
    <name type="scientific">Candidatus Reidiella endopervernicosa</name>
    <dbReference type="NCBI Taxonomy" id="2738883"/>
    <lineage>
        <taxon>Bacteria</taxon>
        <taxon>Pseudomonadati</taxon>
        <taxon>Pseudomonadota</taxon>
        <taxon>Gammaproteobacteria</taxon>
        <taxon>Candidatus Reidiella</taxon>
    </lineage>
</organism>
<protein>
    <submittedName>
        <fullName evidence="1">Uncharacterized protein</fullName>
    </submittedName>
</protein>
<evidence type="ECO:0000313" key="2">
    <source>
        <dbReference type="Proteomes" id="UP000509658"/>
    </source>
</evidence>
<proteinExistence type="predicted"/>
<keyword evidence="2" id="KW-1185">Reference proteome</keyword>
<accession>A0A6N0HX04</accession>
<gene>
    <name evidence="1" type="ORF">HUE57_11165</name>
</gene>
<dbReference type="EMBL" id="CP054491">
    <property type="protein sequence ID" value="QKQ26781.1"/>
    <property type="molecule type" value="Genomic_DNA"/>
</dbReference>
<dbReference type="KEGG" id="rev:HUE57_11165"/>
<evidence type="ECO:0000313" key="1">
    <source>
        <dbReference type="EMBL" id="QKQ26781.1"/>
    </source>
</evidence>
<dbReference type="Proteomes" id="UP000509658">
    <property type="component" value="Chromosome"/>
</dbReference>
<dbReference type="RefSeq" id="WP_174673183.1">
    <property type="nucleotide sequence ID" value="NZ_CP054491.1"/>
</dbReference>
<reference evidence="1 2" key="1">
    <citation type="submission" date="2020-05" db="EMBL/GenBank/DDBJ databases">
        <title>Horizontal transmission and recombination maintain forever young bacterial symbiont genomes.</title>
        <authorList>
            <person name="Russell S.L."/>
            <person name="Pepper-Tunick E."/>
            <person name="Svedberg J."/>
            <person name="Byrne A."/>
            <person name="Ruelas Castillo J."/>
            <person name="Vollmers C."/>
            <person name="Beinart R.A."/>
            <person name="Corbett-Detig R."/>
        </authorList>
    </citation>
    <scope>NUCLEOTIDE SEQUENCE [LARGE SCALE GENOMIC DNA]</scope>
    <source>
        <strain evidence="1">Santa_Monica_outfall</strain>
    </source>
</reference>
<sequence length="176" mass="20444">MERWQQIFVVTLLSSTLCINTTATPTIETGTFKPEISKSEMDRWQEMVGKWYGLKNIGNGGIRHQLMNRRADGTYIIELLIENKDGNNRYQAEVGHWGISGPIYFTIFRGWIEDGEISPSSPYDPYNYDAYEIINQNENIFQYRHFSTGNEYTIKKVSAEFKLPVKDKRQLNISSE</sequence>
<dbReference type="AlphaFoldDB" id="A0A6N0HX04"/>
<name>A0A6N0HX04_9GAMM</name>